<comment type="caution">
    <text evidence="3">The sequence shown here is derived from an EMBL/GenBank/DDBJ whole genome shotgun (WGS) entry which is preliminary data.</text>
</comment>
<evidence type="ECO:0000313" key="4">
    <source>
        <dbReference type="Proteomes" id="UP001642464"/>
    </source>
</evidence>
<feature type="coiled-coil region" evidence="1">
    <location>
        <begin position="331"/>
        <end position="465"/>
    </location>
</feature>
<dbReference type="Proteomes" id="UP001642464">
    <property type="component" value="Unassembled WGS sequence"/>
</dbReference>
<protein>
    <submittedName>
        <fullName evidence="3">Uncharacterized protein</fullName>
    </submittedName>
</protein>
<feature type="compositionally biased region" description="Basic residues" evidence="2">
    <location>
        <begin position="237"/>
        <end position="250"/>
    </location>
</feature>
<proteinExistence type="predicted"/>
<dbReference type="EMBL" id="CAXAMM010024312">
    <property type="protein sequence ID" value="CAK9055008.1"/>
    <property type="molecule type" value="Genomic_DNA"/>
</dbReference>
<name>A0ABP0MV62_9DINO</name>
<evidence type="ECO:0000256" key="1">
    <source>
        <dbReference type="SAM" id="Coils"/>
    </source>
</evidence>
<reference evidence="3 4" key="1">
    <citation type="submission" date="2024-02" db="EMBL/GenBank/DDBJ databases">
        <authorList>
            <person name="Chen Y."/>
            <person name="Shah S."/>
            <person name="Dougan E. K."/>
            <person name="Thang M."/>
            <person name="Chan C."/>
        </authorList>
    </citation>
    <scope>NUCLEOTIDE SEQUENCE [LARGE SCALE GENOMIC DNA]</scope>
</reference>
<organism evidence="3 4">
    <name type="scientific">Durusdinium trenchii</name>
    <dbReference type="NCBI Taxonomy" id="1381693"/>
    <lineage>
        <taxon>Eukaryota</taxon>
        <taxon>Sar</taxon>
        <taxon>Alveolata</taxon>
        <taxon>Dinophyceae</taxon>
        <taxon>Suessiales</taxon>
        <taxon>Symbiodiniaceae</taxon>
        <taxon>Durusdinium</taxon>
    </lineage>
</organism>
<sequence length="582" mass="65342">MMFGRVNSGEGDPAVQSVGRGLTPPRGQAWGEEFEDLRPDLERYDEHVARHVGDPAACGECEKREATIEELQRGLRHAQSKAILAVRQASKLKVELDARCKEDLEFKERVQAVQEREGALEEANMRVRDEVKQLKYRCKCLSSELEDKTQELRDTKLRSNARLDTLSKTIQRTEREAHARRQGFRAAAHAIQDTVLDLQRHFGSRGFHAINSHTAQRLMEKLMDASEGITEAAMLHSPRKKRRRRRHVRSAAHSGAFSDSDSDDESRRGEGSIGGSTGLDWDGDLHRKIQRSAILVDVKDHHRSEEEQEGGAFQLTAAQSPLLRRKRDTLVRDLSKVCLELESDNSRLQRAVRDLKLELESIRRTSGDSALVPKYRLAIVQARSKAKACQDRLERVTEQLRETTLTLQERSQLLDDAREQRDKLDKLARASREENNDLRQRIRDLEAAERKRRHALDEIQREKEIFHSARAAQNLPVPDAMAGANDLASAHLPLTPSSRATGTGTSSWPTEFDAVFHTRPATGSTTYSASAASPPGSLTKARGALLEEDSLAGAERSDLAQDLHADLQKLQQEIASLSLTFA</sequence>
<accession>A0ABP0MV62</accession>
<keyword evidence="1" id="KW-0175">Coiled coil</keyword>
<evidence type="ECO:0000256" key="2">
    <source>
        <dbReference type="SAM" id="MobiDB-lite"/>
    </source>
</evidence>
<gene>
    <name evidence="3" type="ORF">SCF082_LOCUS29798</name>
</gene>
<feature type="coiled-coil region" evidence="1">
    <location>
        <begin position="131"/>
        <end position="176"/>
    </location>
</feature>
<evidence type="ECO:0000313" key="3">
    <source>
        <dbReference type="EMBL" id="CAK9055008.1"/>
    </source>
</evidence>
<feature type="region of interest" description="Disordered" evidence="2">
    <location>
        <begin position="231"/>
        <end position="277"/>
    </location>
</feature>
<feature type="region of interest" description="Disordered" evidence="2">
    <location>
        <begin position="1"/>
        <end position="30"/>
    </location>
</feature>
<keyword evidence="4" id="KW-1185">Reference proteome</keyword>